<evidence type="ECO:0000256" key="1">
    <source>
        <dbReference type="SAM" id="MobiDB-lite"/>
    </source>
</evidence>
<dbReference type="RefSeq" id="WP_179217818.1">
    <property type="nucleotide sequence ID" value="NZ_CP067133.1"/>
</dbReference>
<dbReference type="EMBL" id="FZQB01000032">
    <property type="protein sequence ID" value="SNT76856.1"/>
    <property type="molecule type" value="Genomic_DNA"/>
</dbReference>
<dbReference type="GO" id="GO:0003677">
    <property type="term" value="F:DNA binding"/>
    <property type="evidence" value="ECO:0007669"/>
    <property type="project" value="InterPro"/>
</dbReference>
<dbReference type="Proteomes" id="UP000198307">
    <property type="component" value="Unassembled WGS sequence"/>
</dbReference>
<gene>
    <name evidence="2" type="ORF">SAMN05444959_13214</name>
</gene>
<accession>A0A239Q3L1</accession>
<name>A0A239Q3L1_9RHOB</name>
<dbReference type="CDD" id="cd17242">
    <property type="entry name" value="MobM_relaxase"/>
    <property type="match status" value="1"/>
</dbReference>
<feature type="region of interest" description="Disordered" evidence="1">
    <location>
        <begin position="52"/>
        <end position="72"/>
    </location>
</feature>
<dbReference type="Pfam" id="PF01076">
    <property type="entry name" value="Mob_Pre"/>
    <property type="match status" value="1"/>
</dbReference>
<evidence type="ECO:0000313" key="3">
    <source>
        <dbReference type="Proteomes" id="UP000198307"/>
    </source>
</evidence>
<dbReference type="Gene3D" id="3.30.930.30">
    <property type="match status" value="1"/>
</dbReference>
<dbReference type="NCBIfam" id="NF041497">
    <property type="entry name" value="MobV"/>
    <property type="match status" value="1"/>
</dbReference>
<reference evidence="2 3" key="1">
    <citation type="submission" date="2017-07" db="EMBL/GenBank/DDBJ databases">
        <authorList>
            <person name="Sun Z.S."/>
            <person name="Albrecht U."/>
            <person name="Echele G."/>
            <person name="Lee C.C."/>
        </authorList>
    </citation>
    <scope>NUCLEOTIDE SEQUENCE [LARGE SCALE GENOMIC DNA]</scope>
    <source>
        <strain evidence="2 3">DSM 14827</strain>
    </source>
</reference>
<protein>
    <submittedName>
        <fullName evidence="2">Plasmid recombination enzyme</fullName>
    </submittedName>
</protein>
<dbReference type="InterPro" id="IPR001668">
    <property type="entry name" value="Mob_Pre"/>
</dbReference>
<dbReference type="GO" id="GO:0006310">
    <property type="term" value="P:DNA recombination"/>
    <property type="evidence" value="ECO:0007669"/>
    <property type="project" value="InterPro"/>
</dbReference>
<proteinExistence type="predicted"/>
<dbReference type="AlphaFoldDB" id="A0A239Q3L1"/>
<evidence type="ECO:0000313" key="2">
    <source>
        <dbReference type="EMBL" id="SNT76856.1"/>
    </source>
</evidence>
<keyword evidence="3" id="KW-1185">Reference proteome</keyword>
<organism evidence="2 3">
    <name type="scientific">Paracoccus seriniphilus</name>
    <dbReference type="NCBI Taxonomy" id="184748"/>
    <lineage>
        <taxon>Bacteria</taxon>
        <taxon>Pseudomonadati</taxon>
        <taxon>Pseudomonadota</taxon>
        <taxon>Alphaproteobacteria</taxon>
        <taxon>Rhodobacterales</taxon>
        <taxon>Paracoccaceae</taxon>
        <taxon>Paracoccus</taxon>
    </lineage>
</organism>
<sequence>MSAEPHKLLDEGWSKVRGSMQGLHGEGKSFGIMRTAKIKTLGNMGASLQHSFRERETPNADPARTSDNTILVGGDNSKDVLAAWKDRAPEKIRKNAVHGLEYFIGGSPAKMKAMTREEQDTYFRDALGWIENRHGKENVLSAMIHRDETTPHMTVMTIPLDDRGKLNCRSFVGNKKALSDLQTDFAEKVSEKHGLRRGIKGSTARHERVQRVYGAYMSGEDAVALPERVRGSLLRGGKESDADWHARATEAATDALRGFQMKMREEKLDMDAKLNTAQSMIQSLQSLQQSYKTQLDAARETLSRLVSSLELADKGAEANAALEAYADLEGKILNGDLGVLKDAAGSPARIDKIVDIYDRVIPEGTAMTEEQARFDRALDLTLDAMADGRVVKRKDPVRIAIEARALPCVQKALVHLAQDRVNPPFTSRDERLAFQAEIEGALSEEQLVVLKQGDETVLEDILGDRLSQPQQLSLALAYFDHADVDIDAGVRRGVIERLSDAEDGPKYQELGLRH</sequence>